<gene>
    <name evidence="1" type="ORF">I4F81_001601</name>
</gene>
<reference evidence="1" key="1">
    <citation type="submission" date="2019-11" db="EMBL/GenBank/DDBJ databases">
        <title>Nori genome reveals adaptations in red seaweeds to the harsh intertidal environment.</title>
        <authorList>
            <person name="Wang D."/>
            <person name="Mao Y."/>
        </authorList>
    </citation>
    <scope>NUCLEOTIDE SEQUENCE</scope>
    <source>
        <tissue evidence="1">Gametophyte</tissue>
    </source>
</reference>
<organism evidence="1 2">
    <name type="scientific">Pyropia yezoensis</name>
    <name type="common">Susabi-nori</name>
    <name type="synonym">Porphyra yezoensis</name>
    <dbReference type="NCBI Taxonomy" id="2788"/>
    <lineage>
        <taxon>Eukaryota</taxon>
        <taxon>Rhodophyta</taxon>
        <taxon>Bangiophyceae</taxon>
        <taxon>Bangiales</taxon>
        <taxon>Bangiaceae</taxon>
        <taxon>Pyropia</taxon>
    </lineage>
</organism>
<sequence length="630" mass="64032">MPRAKRPATPVGGARTAARRRVGLQATNQADPSPGTAGGEPESFVVVPAPAPSGNAQGHAAVVAAGGMGTTPRPPVQRMSARAAGRRKGRQAAIGNVPSENGGSSAANVNVSPVPGLVVRPMMPDTGSSSAAGSRRTQTTLSTGPDVAAAGVAADAADFAGLPSIAGGYSGGTAPGGAVAAAPSQPITTAPSVGMAGCIGGADVVAVPVQPEALALSSGMAGPDTAVAAGCAPSAPSVPGPSGGAARPTAASASVETPTTPASADPSSTPPGTPARSTTVLTDAVARGTGPLRAQLDGVTRALEELTEAVNQLRLSHEALARGYERVILSMALMRSDNVKAFEILESKMDLLRASPGGGTATPSALSIIEKITEIKRLVRGHQVERTGKTTRSGDVCLSAARSWKKYVSVTAGFLGVDEAEASDWLQSYVDMPTRKDPSVVKRIRRSAPIARVKAHCIYQWKDIVMAAYFAAIGLTRDAVAAQQALQLLSDMAYLLSVRGFPAMLCALEALLLHQGAGFRIVEPISAGDRKVIHCTLGHVALVTSFVRYVLEGIAGLRPAHGGVGEGIFDVWVLELPRVDGVLPHDDEEHDGLRLVDGTDPCRGQAPEDGEEGPTDLGEPAGDGSGDADV</sequence>
<evidence type="ECO:0000313" key="1">
    <source>
        <dbReference type="EMBL" id="KAK1859002.1"/>
    </source>
</evidence>
<dbReference type="EMBL" id="CM020618">
    <property type="protein sequence ID" value="KAK1859002.1"/>
    <property type="molecule type" value="Genomic_DNA"/>
</dbReference>
<evidence type="ECO:0000313" key="2">
    <source>
        <dbReference type="Proteomes" id="UP000798662"/>
    </source>
</evidence>
<proteinExistence type="predicted"/>
<keyword evidence="2" id="KW-1185">Reference proteome</keyword>
<comment type="caution">
    <text evidence="1">The sequence shown here is derived from an EMBL/GenBank/DDBJ whole genome shotgun (WGS) entry which is preliminary data.</text>
</comment>
<protein>
    <submittedName>
        <fullName evidence="1">Uncharacterized protein</fullName>
    </submittedName>
</protein>
<accession>A0ACC3BND4</accession>
<name>A0ACC3BND4_PYRYE</name>
<dbReference type="Proteomes" id="UP000798662">
    <property type="component" value="Chromosome 1"/>
</dbReference>